<evidence type="ECO:0000313" key="1">
    <source>
        <dbReference type="EMBL" id="MFD2024153.1"/>
    </source>
</evidence>
<protein>
    <recommendedName>
        <fullName evidence="3">DUF1918 domain-containing protein</fullName>
    </recommendedName>
</protein>
<dbReference type="EMBL" id="JBHUHF010000001">
    <property type="protein sequence ID" value="MFD2024153.1"/>
    <property type="molecule type" value="Genomic_DNA"/>
</dbReference>
<reference evidence="2" key="1">
    <citation type="journal article" date="2019" name="Int. J. Syst. Evol. Microbiol.">
        <title>The Global Catalogue of Microorganisms (GCM) 10K type strain sequencing project: providing services to taxonomists for standard genome sequencing and annotation.</title>
        <authorList>
            <consortium name="The Broad Institute Genomics Platform"/>
            <consortium name="The Broad Institute Genome Sequencing Center for Infectious Disease"/>
            <person name="Wu L."/>
            <person name="Ma J."/>
        </authorList>
    </citation>
    <scope>NUCLEOTIDE SEQUENCE [LARGE SCALE GENOMIC DNA]</scope>
    <source>
        <strain evidence="2">CCM 7043</strain>
    </source>
</reference>
<dbReference type="Proteomes" id="UP001597338">
    <property type="component" value="Unassembled WGS sequence"/>
</dbReference>
<proteinExistence type="predicted"/>
<name>A0ABW4V1M9_9MICO</name>
<dbReference type="RefSeq" id="WP_377183916.1">
    <property type="nucleotide sequence ID" value="NZ_JBHUHF010000001.1"/>
</dbReference>
<gene>
    <name evidence="1" type="ORF">ACFSL2_01360</name>
</gene>
<evidence type="ECO:0000313" key="2">
    <source>
        <dbReference type="Proteomes" id="UP001597338"/>
    </source>
</evidence>
<keyword evidence="2" id="KW-1185">Reference proteome</keyword>
<sequence>MPEIVVMTPRWEKGEEIGWQCATVVKRITGDAYVVRFDDGHEAGAFQSRMLCGPAEGKAIVDMPVTA</sequence>
<comment type="caution">
    <text evidence="1">The sequence shown here is derived from an EMBL/GenBank/DDBJ whole genome shotgun (WGS) entry which is preliminary data.</text>
</comment>
<evidence type="ECO:0008006" key="3">
    <source>
        <dbReference type="Google" id="ProtNLM"/>
    </source>
</evidence>
<accession>A0ABW4V1M9</accession>
<organism evidence="1 2">
    <name type="scientific">Promicromonospora aerolata</name>
    <dbReference type="NCBI Taxonomy" id="195749"/>
    <lineage>
        <taxon>Bacteria</taxon>
        <taxon>Bacillati</taxon>
        <taxon>Actinomycetota</taxon>
        <taxon>Actinomycetes</taxon>
        <taxon>Micrococcales</taxon>
        <taxon>Promicromonosporaceae</taxon>
        <taxon>Promicromonospora</taxon>
    </lineage>
</organism>